<dbReference type="Pfam" id="PF09136">
    <property type="entry name" value="Glucodextran_B"/>
    <property type="match status" value="1"/>
</dbReference>
<evidence type="ECO:0000313" key="2">
    <source>
        <dbReference type="Proteomes" id="UP000178857"/>
    </source>
</evidence>
<gene>
    <name evidence="1" type="ORF">A2970_02330</name>
</gene>
<dbReference type="STRING" id="1802069.A2970_02330"/>
<proteinExistence type="predicted"/>
<accession>A0A1F7JB66</accession>
<reference evidence="1 2" key="1">
    <citation type="journal article" date="2016" name="Nat. Commun.">
        <title>Thousands of microbial genomes shed light on interconnected biogeochemical processes in an aquifer system.</title>
        <authorList>
            <person name="Anantharaman K."/>
            <person name="Brown C.T."/>
            <person name="Hug L.A."/>
            <person name="Sharon I."/>
            <person name="Castelle C.J."/>
            <person name="Probst A.J."/>
            <person name="Thomas B.C."/>
            <person name="Singh A."/>
            <person name="Wilkins M.J."/>
            <person name="Karaoz U."/>
            <person name="Brodie E.L."/>
            <person name="Williams K.H."/>
            <person name="Hubbard S.S."/>
            <person name="Banfield J.F."/>
        </authorList>
    </citation>
    <scope>NUCLEOTIDE SEQUENCE [LARGE SCALE GENOMIC DNA]</scope>
</reference>
<dbReference type="AlphaFoldDB" id="A0A1F7JB66"/>
<dbReference type="EMBL" id="MGAT01000013">
    <property type="protein sequence ID" value="OGK52862.1"/>
    <property type="molecule type" value="Genomic_DNA"/>
</dbReference>
<evidence type="ECO:0008006" key="3">
    <source>
        <dbReference type="Google" id="ProtNLM"/>
    </source>
</evidence>
<protein>
    <recommendedName>
        <fullName evidence="3">Bacterial Ig-like domain-containing protein</fullName>
    </recommendedName>
</protein>
<organism evidence="1 2">
    <name type="scientific">Candidatus Roizmanbacteria bacterium RIFCSPLOWO2_01_FULL_44_13</name>
    <dbReference type="NCBI Taxonomy" id="1802069"/>
    <lineage>
        <taxon>Bacteria</taxon>
        <taxon>Candidatus Roizmaniibacteriota</taxon>
    </lineage>
</organism>
<evidence type="ECO:0000313" key="1">
    <source>
        <dbReference type="EMBL" id="OGK52862.1"/>
    </source>
</evidence>
<sequence length="147" mass="15628">MKKIIIPLIAVIVLFAVLSLLGRGKTKPAEQTVSPTAEVSTTVTPEVTAMVQQEKGAGTSESETLTLEISSPQNGSTVSSSTVTVTGKTAPNIQVFVNEKELIANGNGDFSTEIELFEGENTIFIVANNNTGDYIEKEITVHLESTE</sequence>
<dbReference type="Proteomes" id="UP000178857">
    <property type="component" value="Unassembled WGS sequence"/>
</dbReference>
<dbReference type="InterPro" id="IPR013783">
    <property type="entry name" value="Ig-like_fold"/>
</dbReference>
<name>A0A1F7JB66_9BACT</name>
<comment type="caution">
    <text evidence="1">The sequence shown here is derived from an EMBL/GenBank/DDBJ whole genome shotgun (WGS) entry which is preliminary data.</text>
</comment>
<dbReference type="Gene3D" id="2.60.40.10">
    <property type="entry name" value="Immunoglobulins"/>
    <property type="match status" value="1"/>
</dbReference>